<protein>
    <submittedName>
        <fullName evidence="9">Glutamyl-tRNA synthetase</fullName>
    </submittedName>
</protein>
<comment type="similarity">
    <text evidence="7">Belongs to the class-I aminoacyl-tRNA synthetase family.</text>
</comment>
<evidence type="ECO:0000256" key="4">
    <source>
        <dbReference type="ARBA" id="ARBA00022833"/>
    </source>
</evidence>
<sequence>MAEAVSGYVTRFAPSPTGPLHLGHAFSALTAFGRAQERDGTFLLRIEDGDTSRSRAEWEALIYADLRWLGISWPDPVMHVTAREEIYGNALKTFAEMGLVFPCSCTRRDVLSALSAPQEGAPMGPDGIVYPGTCRSRPMSTFQPGEAIRLDMRKAVSFLGDVERFSWEETGPYETGVHRLDPRRLLDEVGDVVLARKEIGTAAYHLSVVIDDAAQGITEVVRGADLMEATQIHRLLQALLDLPTPLYHHHRLIRDTAGKRLAKRADAKAISKYREEGATPADLRAMIGL</sequence>
<dbReference type="Proteomes" id="UP000031521">
    <property type="component" value="Chromosome"/>
</dbReference>
<dbReference type="RefSeq" id="WP_139267028.1">
    <property type="nucleotide sequence ID" value="NZ_CP004393.1"/>
</dbReference>
<dbReference type="Gene3D" id="3.40.50.620">
    <property type="entry name" value="HUPs"/>
    <property type="match status" value="1"/>
</dbReference>
<dbReference type="Pfam" id="PF00749">
    <property type="entry name" value="tRNA-synt_1c"/>
    <property type="match status" value="2"/>
</dbReference>
<keyword evidence="10" id="KW-1185">Reference proteome</keyword>
<evidence type="ECO:0000256" key="7">
    <source>
        <dbReference type="RuleBase" id="RU363037"/>
    </source>
</evidence>
<dbReference type="SUPFAM" id="SSF52374">
    <property type="entry name" value="Nucleotidylyl transferase"/>
    <property type="match status" value="1"/>
</dbReference>
<evidence type="ECO:0000256" key="6">
    <source>
        <dbReference type="ARBA" id="ARBA00023146"/>
    </source>
</evidence>
<name>A0A0B5DW93_9RHOB</name>
<accession>A0A0B5DW93</accession>
<dbReference type="EMBL" id="CP004393">
    <property type="protein sequence ID" value="AJE47314.1"/>
    <property type="molecule type" value="Genomic_DNA"/>
</dbReference>
<evidence type="ECO:0000313" key="10">
    <source>
        <dbReference type="Proteomes" id="UP000031521"/>
    </source>
</evidence>
<dbReference type="OrthoDB" id="9807503at2"/>
<dbReference type="InterPro" id="IPR020058">
    <property type="entry name" value="Glu/Gln-tRNA-synth_Ib_cat-dom"/>
</dbReference>
<dbReference type="GO" id="GO:0005829">
    <property type="term" value="C:cytosol"/>
    <property type="evidence" value="ECO:0007669"/>
    <property type="project" value="TreeGrafter"/>
</dbReference>
<dbReference type="InterPro" id="IPR001412">
    <property type="entry name" value="aa-tRNA-synth_I_CS"/>
</dbReference>
<keyword evidence="4" id="KW-0862">Zinc</keyword>
<dbReference type="HOGENOM" id="CLU_015768_0_3_5"/>
<feature type="domain" description="Glutamyl/glutaminyl-tRNA synthetase class Ib catalytic" evidence="8">
    <location>
        <begin position="188"/>
        <end position="287"/>
    </location>
</feature>
<dbReference type="AlphaFoldDB" id="A0A0B5DW93"/>
<dbReference type="InterPro" id="IPR049940">
    <property type="entry name" value="GluQ/Sye"/>
</dbReference>
<reference evidence="9 10" key="1">
    <citation type="journal article" date="2014" name="Int. J. Syst. Evol. Microbiol.">
        <title>Celeribacter indicus sp. nov., a polycyclic aromatic hydrocarbon-degrading bacterium from deep-sea sediment and reclassification of Huaishuia halophila as Celeribacter halophilus comb. nov.</title>
        <authorList>
            <person name="Lai Q."/>
            <person name="Cao J."/>
            <person name="Yuan J."/>
            <person name="Li F."/>
            <person name="Shao Z."/>
        </authorList>
    </citation>
    <scope>NUCLEOTIDE SEQUENCE [LARGE SCALE GENOMIC DNA]</scope>
    <source>
        <strain evidence="9">P73</strain>
    </source>
</reference>
<keyword evidence="7" id="KW-0648">Protein biosynthesis</keyword>
<dbReference type="STRING" id="1208324.P73_2599"/>
<evidence type="ECO:0000256" key="2">
    <source>
        <dbReference type="ARBA" id="ARBA00022723"/>
    </source>
</evidence>
<organism evidence="9 10">
    <name type="scientific">Celeribacter indicus</name>
    <dbReference type="NCBI Taxonomy" id="1208324"/>
    <lineage>
        <taxon>Bacteria</taxon>
        <taxon>Pseudomonadati</taxon>
        <taxon>Pseudomonadota</taxon>
        <taxon>Alphaproteobacteria</taxon>
        <taxon>Rhodobacterales</taxon>
        <taxon>Roseobacteraceae</taxon>
        <taxon>Celeribacter</taxon>
    </lineage>
</organism>
<dbReference type="PROSITE" id="PS00178">
    <property type="entry name" value="AA_TRNA_LIGASE_I"/>
    <property type="match status" value="1"/>
</dbReference>
<evidence type="ECO:0000259" key="8">
    <source>
        <dbReference type="Pfam" id="PF00749"/>
    </source>
</evidence>
<dbReference type="GO" id="GO:0004818">
    <property type="term" value="F:glutamate-tRNA ligase activity"/>
    <property type="evidence" value="ECO:0007669"/>
    <property type="project" value="TreeGrafter"/>
</dbReference>
<dbReference type="InterPro" id="IPR014729">
    <property type="entry name" value="Rossmann-like_a/b/a_fold"/>
</dbReference>
<keyword evidence="2" id="KW-0479">Metal-binding</keyword>
<dbReference type="PRINTS" id="PR00987">
    <property type="entry name" value="TRNASYNTHGLU"/>
</dbReference>
<keyword evidence="5 7" id="KW-0067">ATP-binding</keyword>
<dbReference type="PANTHER" id="PTHR43311:SF1">
    <property type="entry name" value="GLUTAMYL-Q TRNA(ASP) SYNTHETASE"/>
    <property type="match status" value="1"/>
</dbReference>
<dbReference type="GO" id="GO:0005524">
    <property type="term" value="F:ATP binding"/>
    <property type="evidence" value="ECO:0007669"/>
    <property type="project" value="UniProtKB-KW"/>
</dbReference>
<proteinExistence type="inferred from homology"/>
<keyword evidence="6 7" id="KW-0030">Aminoacyl-tRNA synthetase</keyword>
<evidence type="ECO:0000313" key="9">
    <source>
        <dbReference type="EMBL" id="AJE47314.1"/>
    </source>
</evidence>
<dbReference type="GO" id="GO:0006424">
    <property type="term" value="P:glutamyl-tRNA aminoacylation"/>
    <property type="evidence" value="ECO:0007669"/>
    <property type="project" value="TreeGrafter"/>
</dbReference>
<evidence type="ECO:0000256" key="5">
    <source>
        <dbReference type="ARBA" id="ARBA00022840"/>
    </source>
</evidence>
<keyword evidence="1 7" id="KW-0436">Ligase</keyword>
<feature type="domain" description="Glutamyl/glutaminyl-tRNA synthetase class Ib catalytic" evidence="8">
    <location>
        <begin position="9"/>
        <end position="107"/>
    </location>
</feature>
<dbReference type="PANTHER" id="PTHR43311">
    <property type="entry name" value="GLUTAMATE--TRNA LIGASE"/>
    <property type="match status" value="1"/>
</dbReference>
<dbReference type="KEGG" id="cid:P73_2599"/>
<evidence type="ECO:0000256" key="1">
    <source>
        <dbReference type="ARBA" id="ARBA00022598"/>
    </source>
</evidence>
<evidence type="ECO:0000256" key="3">
    <source>
        <dbReference type="ARBA" id="ARBA00022741"/>
    </source>
</evidence>
<dbReference type="NCBIfam" id="NF004315">
    <property type="entry name" value="PRK05710.1-4"/>
    <property type="match status" value="1"/>
</dbReference>
<dbReference type="InterPro" id="IPR000924">
    <property type="entry name" value="Glu/Gln-tRNA-synth"/>
</dbReference>
<keyword evidence="3 7" id="KW-0547">Nucleotide-binding</keyword>
<gene>
    <name evidence="9" type="ORF">P73_2599</name>
</gene>